<protein>
    <submittedName>
        <fullName evidence="1">Uncharacterized protein</fullName>
    </submittedName>
</protein>
<proteinExistence type="predicted"/>
<gene>
    <name evidence="1" type="ORF">AALO_G00032640</name>
</gene>
<name>A0AAV6HCY2_9TELE</name>
<sequence length="80" mass="9328">KEDHFDSPQQTKCGPDEDTVTVEFNAFLRNSVSFLKDEEDMWICMDQDNHRLKMDYLGYAKHLSVYNALYTSFISSNLSP</sequence>
<evidence type="ECO:0000313" key="2">
    <source>
        <dbReference type="Proteomes" id="UP000823561"/>
    </source>
</evidence>
<dbReference type="AlphaFoldDB" id="A0AAV6HCY2"/>
<organism evidence="1 2">
    <name type="scientific">Alosa alosa</name>
    <name type="common">allis shad</name>
    <dbReference type="NCBI Taxonomy" id="278164"/>
    <lineage>
        <taxon>Eukaryota</taxon>
        <taxon>Metazoa</taxon>
        <taxon>Chordata</taxon>
        <taxon>Craniata</taxon>
        <taxon>Vertebrata</taxon>
        <taxon>Euteleostomi</taxon>
        <taxon>Actinopterygii</taxon>
        <taxon>Neopterygii</taxon>
        <taxon>Teleostei</taxon>
        <taxon>Clupei</taxon>
        <taxon>Clupeiformes</taxon>
        <taxon>Clupeoidei</taxon>
        <taxon>Clupeidae</taxon>
        <taxon>Alosa</taxon>
    </lineage>
</organism>
<reference evidence="1" key="1">
    <citation type="submission" date="2020-10" db="EMBL/GenBank/DDBJ databases">
        <title>Chromosome-scale genome assembly of the Allis shad, Alosa alosa.</title>
        <authorList>
            <person name="Margot Z."/>
            <person name="Christophe K."/>
            <person name="Cabau C."/>
            <person name="Louis A."/>
            <person name="Berthelot C."/>
            <person name="Parey E."/>
            <person name="Roest Crollius H."/>
            <person name="Montfort J."/>
            <person name="Robinson-Rechavi M."/>
            <person name="Bucao C."/>
            <person name="Bouchez O."/>
            <person name="Gislard M."/>
            <person name="Lluch J."/>
            <person name="Milhes M."/>
            <person name="Lampietro C."/>
            <person name="Lopez Roques C."/>
            <person name="Donnadieu C."/>
            <person name="Braasch I."/>
            <person name="Desvignes T."/>
            <person name="Postlethwait J."/>
            <person name="Bobe J."/>
            <person name="Guiguen Y."/>
        </authorList>
    </citation>
    <scope>NUCLEOTIDE SEQUENCE</scope>
    <source>
        <strain evidence="1">M-15738</strain>
        <tissue evidence="1">Blood</tissue>
    </source>
</reference>
<dbReference type="Proteomes" id="UP000823561">
    <property type="component" value="Chromosome 2"/>
</dbReference>
<evidence type="ECO:0000313" key="1">
    <source>
        <dbReference type="EMBL" id="KAG5284980.1"/>
    </source>
</evidence>
<feature type="non-terminal residue" evidence="1">
    <location>
        <position position="1"/>
    </location>
</feature>
<comment type="caution">
    <text evidence="1">The sequence shown here is derived from an EMBL/GenBank/DDBJ whole genome shotgun (WGS) entry which is preliminary data.</text>
</comment>
<dbReference type="EMBL" id="JADWDJ010000002">
    <property type="protein sequence ID" value="KAG5284980.1"/>
    <property type="molecule type" value="Genomic_DNA"/>
</dbReference>
<keyword evidence="2" id="KW-1185">Reference proteome</keyword>
<accession>A0AAV6HCY2</accession>